<dbReference type="RefSeq" id="WP_200786854.1">
    <property type="nucleotide sequence ID" value="NZ_JAEDAO010000001.1"/>
</dbReference>
<evidence type="ECO:0000313" key="1">
    <source>
        <dbReference type="EMBL" id="MBK0391913.1"/>
    </source>
</evidence>
<proteinExistence type="predicted"/>
<dbReference type="CDD" id="cd06233">
    <property type="entry name" value="M14-like"/>
    <property type="match status" value="1"/>
</dbReference>
<reference evidence="1" key="1">
    <citation type="submission" date="2020-12" db="EMBL/GenBank/DDBJ databases">
        <title>Ramlibacter sp. nov., isolated from a freshwater alga, Cryptomonas.</title>
        <authorList>
            <person name="Kim H.M."/>
            <person name="Jeon C.O."/>
        </authorList>
    </citation>
    <scope>NUCLEOTIDE SEQUENCE</scope>
    <source>
        <strain evidence="1">CrO1</strain>
    </source>
</reference>
<protein>
    <submittedName>
        <fullName evidence="1">M14 family metallopeptidase</fullName>
    </submittedName>
</protein>
<gene>
    <name evidence="1" type="ORF">I8E28_04870</name>
</gene>
<sequence length="363" mass="39871">MLDTAFSSTYAEARQKFIAAAQAAGLLVESKLHPERGSQGEDLAMDVARDGDPSASKLLVLSSACHGVEGFCGSGIQVAALRDDAWRQAARDRGVAVLYVHALNPYGFSHLRRTTHENVDLNRNFHDFSQPLPANPGYGELHPLLFPDQWPPDAGNEQQVQAWIARNGQAAFQAAASSGQHEFPRGMYFGGTEATWSNRTLREVLSTHGRRAGRLAWIDFHTGLGPDGVGERIYAGPDEPTQLARARAWWDGGGRTPVTSIYDGSSTSAKLTGMMWSAAPQECPQAQYTGIALEYGTQPLLQVLQALRAEHWLHQHPDAPADVAKQIKQQMRDAFYTDTPEWRARIWQQAREAMLQAVDSLAS</sequence>
<dbReference type="EMBL" id="JAEDAO010000001">
    <property type="protein sequence ID" value="MBK0391913.1"/>
    <property type="molecule type" value="Genomic_DNA"/>
</dbReference>
<dbReference type="Gene3D" id="3.40.630.10">
    <property type="entry name" value="Zn peptidases"/>
    <property type="match status" value="1"/>
</dbReference>
<dbReference type="SUPFAM" id="SSF53187">
    <property type="entry name" value="Zn-dependent exopeptidases"/>
    <property type="match status" value="1"/>
</dbReference>
<dbReference type="AlphaFoldDB" id="A0A934UQR5"/>
<dbReference type="Proteomes" id="UP000617041">
    <property type="component" value="Unassembled WGS sequence"/>
</dbReference>
<dbReference type="InterPro" id="IPR021259">
    <property type="entry name" value="DUF2817"/>
</dbReference>
<keyword evidence="2" id="KW-1185">Reference proteome</keyword>
<name>A0A934UQR5_9BURK</name>
<organism evidence="1 2">
    <name type="scientific">Ramlibacter algicola</name>
    <dbReference type="NCBI Taxonomy" id="2795217"/>
    <lineage>
        <taxon>Bacteria</taxon>
        <taxon>Pseudomonadati</taxon>
        <taxon>Pseudomonadota</taxon>
        <taxon>Betaproteobacteria</taxon>
        <taxon>Burkholderiales</taxon>
        <taxon>Comamonadaceae</taxon>
        <taxon>Ramlibacter</taxon>
    </lineage>
</organism>
<accession>A0A934UQR5</accession>
<evidence type="ECO:0000313" key="2">
    <source>
        <dbReference type="Proteomes" id="UP000617041"/>
    </source>
</evidence>
<dbReference type="Pfam" id="PF10994">
    <property type="entry name" value="DUF2817"/>
    <property type="match status" value="1"/>
</dbReference>
<comment type="caution">
    <text evidence="1">The sequence shown here is derived from an EMBL/GenBank/DDBJ whole genome shotgun (WGS) entry which is preliminary data.</text>
</comment>